<feature type="transmembrane region" description="Helical" evidence="6">
    <location>
        <begin position="250"/>
        <end position="268"/>
    </location>
</feature>
<protein>
    <recommendedName>
        <fullName evidence="9">WAT1-related protein</fullName>
    </recommendedName>
</protein>
<evidence type="ECO:0000256" key="2">
    <source>
        <dbReference type="ARBA" id="ARBA00022475"/>
    </source>
</evidence>
<dbReference type="GO" id="GO:0005886">
    <property type="term" value="C:plasma membrane"/>
    <property type="evidence" value="ECO:0007669"/>
    <property type="project" value="UniProtKB-SubCell"/>
</dbReference>
<feature type="transmembrane region" description="Helical" evidence="6">
    <location>
        <begin position="141"/>
        <end position="164"/>
    </location>
</feature>
<evidence type="ECO:0008006" key="9">
    <source>
        <dbReference type="Google" id="ProtNLM"/>
    </source>
</evidence>
<dbReference type="InterPro" id="IPR051258">
    <property type="entry name" value="Diverse_Substrate_Transporter"/>
</dbReference>
<dbReference type="PANTHER" id="PTHR42920">
    <property type="entry name" value="OS03G0707200 PROTEIN-RELATED"/>
    <property type="match status" value="1"/>
</dbReference>
<evidence type="ECO:0000256" key="4">
    <source>
        <dbReference type="ARBA" id="ARBA00022989"/>
    </source>
</evidence>
<evidence type="ECO:0000256" key="5">
    <source>
        <dbReference type="ARBA" id="ARBA00023136"/>
    </source>
</evidence>
<dbReference type="EMBL" id="BRXZ01005282">
    <property type="protein sequence ID" value="GMH63267.1"/>
    <property type="molecule type" value="Genomic_DNA"/>
</dbReference>
<keyword evidence="5 6" id="KW-0472">Membrane</keyword>
<gene>
    <name evidence="7" type="ORF">TrRE_jg3404</name>
</gene>
<feature type="transmembrane region" description="Helical" evidence="6">
    <location>
        <begin position="85"/>
        <end position="105"/>
    </location>
</feature>
<feature type="transmembrane region" description="Helical" evidence="6">
    <location>
        <begin position="280"/>
        <end position="301"/>
    </location>
</feature>
<sequence>MKNAIDAFTQGIWLCIGVHSVWGLQPVACRYLLVFSPLAFNSQSVIAFARLTSICLMVLKENFIPESINENFMGDDKPYVDLKKYWSTLIIFGLLSALRSMTNILSCGLTSAYNIAIVNLLSPLITPIADKVWLGAEIPNITWVAIMFTSLGCCAMVYGEYLIYGNDARVEPGAGLTSVIGVVVQTISVIISVCIRMMMKTTTGVCTKAELMHSSNGTTVLLGFAVGLLMVGWESIATLLSALSDPFSGSFFWLMFLGAGVYTVGSYLQIQCCRLLGPGLYASYSSVRVAVAVVSSSLVLGEQVKGAWVWSGLILVALSVIFYTNAMLKWAKERKDDIVNDRVEKGSTSSKSIHSHYSGTNDTISVENLVYEKVTVSYHNNKEWILPSISKDSSGVNDGGKGKRHHTVKNVIF</sequence>
<evidence type="ECO:0000313" key="7">
    <source>
        <dbReference type="EMBL" id="GMH63267.1"/>
    </source>
</evidence>
<evidence type="ECO:0000256" key="6">
    <source>
        <dbReference type="SAM" id="Phobius"/>
    </source>
</evidence>
<dbReference type="AlphaFoldDB" id="A0A9W6ZZM5"/>
<name>A0A9W6ZZM5_9STRA</name>
<dbReference type="PANTHER" id="PTHR42920:SF5">
    <property type="entry name" value="EAMA DOMAIN-CONTAINING PROTEIN"/>
    <property type="match status" value="1"/>
</dbReference>
<comment type="caution">
    <text evidence="7">The sequence shown here is derived from an EMBL/GenBank/DDBJ whole genome shotgun (WGS) entry which is preliminary data.</text>
</comment>
<comment type="subcellular location">
    <subcellularLocation>
        <location evidence="1">Cell membrane</location>
        <topology evidence="1">Multi-pass membrane protein</topology>
    </subcellularLocation>
</comment>
<keyword evidence="3 6" id="KW-0812">Transmembrane</keyword>
<keyword evidence="2" id="KW-1003">Cell membrane</keyword>
<accession>A0A9W6ZZM5</accession>
<evidence type="ECO:0000313" key="8">
    <source>
        <dbReference type="Proteomes" id="UP001165082"/>
    </source>
</evidence>
<evidence type="ECO:0000256" key="3">
    <source>
        <dbReference type="ARBA" id="ARBA00022692"/>
    </source>
</evidence>
<feature type="transmembrane region" description="Helical" evidence="6">
    <location>
        <begin position="307"/>
        <end position="328"/>
    </location>
</feature>
<feature type="transmembrane region" description="Helical" evidence="6">
    <location>
        <begin position="12"/>
        <end position="33"/>
    </location>
</feature>
<proteinExistence type="predicted"/>
<feature type="transmembrane region" description="Helical" evidence="6">
    <location>
        <begin position="220"/>
        <end position="244"/>
    </location>
</feature>
<evidence type="ECO:0000256" key="1">
    <source>
        <dbReference type="ARBA" id="ARBA00004651"/>
    </source>
</evidence>
<organism evidence="7 8">
    <name type="scientific">Triparma retinervis</name>
    <dbReference type="NCBI Taxonomy" id="2557542"/>
    <lineage>
        <taxon>Eukaryota</taxon>
        <taxon>Sar</taxon>
        <taxon>Stramenopiles</taxon>
        <taxon>Ochrophyta</taxon>
        <taxon>Bolidophyceae</taxon>
        <taxon>Parmales</taxon>
        <taxon>Triparmaceae</taxon>
        <taxon>Triparma</taxon>
    </lineage>
</organism>
<dbReference type="OrthoDB" id="199255at2759"/>
<dbReference type="Proteomes" id="UP001165082">
    <property type="component" value="Unassembled WGS sequence"/>
</dbReference>
<keyword evidence="8" id="KW-1185">Reference proteome</keyword>
<feature type="transmembrane region" description="Helical" evidence="6">
    <location>
        <begin position="176"/>
        <end position="199"/>
    </location>
</feature>
<reference evidence="7" key="1">
    <citation type="submission" date="2022-07" db="EMBL/GenBank/DDBJ databases">
        <title>Genome analysis of Parmales, a sister group of diatoms, reveals the evolutionary specialization of diatoms from phago-mixotrophs to photoautotrophs.</title>
        <authorList>
            <person name="Ban H."/>
            <person name="Sato S."/>
            <person name="Yoshikawa S."/>
            <person name="Kazumasa Y."/>
            <person name="Nakamura Y."/>
            <person name="Ichinomiya M."/>
            <person name="Saitoh K."/>
            <person name="Sato N."/>
            <person name="Blanc-Mathieu R."/>
            <person name="Endo H."/>
            <person name="Kuwata A."/>
            <person name="Ogata H."/>
        </authorList>
    </citation>
    <scope>NUCLEOTIDE SEQUENCE</scope>
</reference>
<keyword evidence="4 6" id="KW-1133">Transmembrane helix</keyword>